<protein>
    <submittedName>
        <fullName evidence="1">Uncharacterized protein</fullName>
    </submittedName>
</protein>
<name>A0A2P6QQV0_ROSCH</name>
<evidence type="ECO:0000313" key="2">
    <source>
        <dbReference type="Proteomes" id="UP000238479"/>
    </source>
</evidence>
<evidence type="ECO:0000313" key="1">
    <source>
        <dbReference type="EMBL" id="PRQ36528.1"/>
    </source>
</evidence>
<proteinExistence type="predicted"/>
<dbReference type="Gramene" id="PRQ36528">
    <property type="protein sequence ID" value="PRQ36528"/>
    <property type="gene ID" value="RchiOBHm_Chr4g0392551"/>
</dbReference>
<accession>A0A2P6QQV0</accession>
<sequence>MTRGVVPESLQKHAGPCITTDPLLVLVYLWVEHELNAINF</sequence>
<reference evidence="1 2" key="1">
    <citation type="journal article" date="2018" name="Nat. Genet.">
        <title>The Rosa genome provides new insights in the design of modern roses.</title>
        <authorList>
            <person name="Bendahmane M."/>
        </authorList>
    </citation>
    <scope>NUCLEOTIDE SEQUENCE [LARGE SCALE GENOMIC DNA]</scope>
    <source>
        <strain evidence="2">cv. Old Blush</strain>
    </source>
</reference>
<organism evidence="1 2">
    <name type="scientific">Rosa chinensis</name>
    <name type="common">China rose</name>
    <dbReference type="NCBI Taxonomy" id="74649"/>
    <lineage>
        <taxon>Eukaryota</taxon>
        <taxon>Viridiplantae</taxon>
        <taxon>Streptophyta</taxon>
        <taxon>Embryophyta</taxon>
        <taxon>Tracheophyta</taxon>
        <taxon>Spermatophyta</taxon>
        <taxon>Magnoliopsida</taxon>
        <taxon>eudicotyledons</taxon>
        <taxon>Gunneridae</taxon>
        <taxon>Pentapetalae</taxon>
        <taxon>rosids</taxon>
        <taxon>fabids</taxon>
        <taxon>Rosales</taxon>
        <taxon>Rosaceae</taxon>
        <taxon>Rosoideae</taxon>
        <taxon>Rosoideae incertae sedis</taxon>
        <taxon>Rosa</taxon>
    </lineage>
</organism>
<gene>
    <name evidence="1" type="ORF">RchiOBHm_Chr4g0392551</name>
</gene>
<comment type="caution">
    <text evidence="1">The sequence shown here is derived from an EMBL/GenBank/DDBJ whole genome shotgun (WGS) entry which is preliminary data.</text>
</comment>
<dbReference type="Proteomes" id="UP000238479">
    <property type="component" value="Chromosome 4"/>
</dbReference>
<dbReference type="AlphaFoldDB" id="A0A2P6QQV0"/>
<keyword evidence="2" id="KW-1185">Reference proteome</keyword>
<dbReference type="EMBL" id="PDCK01000042">
    <property type="protein sequence ID" value="PRQ36528.1"/>
    <property type="molecule type" value="Genomic_DNA"/>
</dbReference>